<comment type="caution">
    <text evidence="1">The sequence shown here is derived from an EMBL/GenBank/DDBJ whole genome shotgun (WGS) entry which is preliminary data.</text>
</comment>
<dbReference type="AlphaFoldDB" id="A0A8J6KC48"/>
<accession>A0A8J6KC48</accession>
<dbReference type="Proteomes" id="UP000770717">
    <property type="component" value="Unassembled WGS sequence"/>
</dbReference>
<protein>
    <submittedName>
        <fullName evidence="1">Uncharacterized protein</fullName>
    </submittedName>
</protein>
<reference evidence="1" key="1">
    <citation type="thesis" date="2020" institute="ProQuest LLC" country="789 East Eisenhower Parkway, Ann Arbor, MI, USA">
        <title>Comparative Genomics and Chromosome Evolution.</title>
        <authorList>
            <person name="Mudd A.B."/>
        </authorList>
    </citation>
    <scope>NUCLEOTIDE SEQUENCE</scope>
    <source>
        <strain evidence="1">HN-11 Male</strain>
        <tissue evidence="1">Kidney and liver</tissue>
    </source>
</reference>
<dbReference type="EMBL" id="WNTK01000003">
    <property type="protein sequence ID" value="KAG9486891.1"/>
    <property type="molecule type" value="Genomic_DNA"/>
</dbReference>
<name>A0A8J6KC48_ELECQ</name>
<evidence type="ECO:0000313" key="2">
    <source>
        <dbReference type="Proteomes" id="UP000770717"/>
    </source>
</evidence>
<proteinExistence type="predicted"/>
<evidence type="ECO:0000313" key="1">
    <source>
        <dbReference type="EMBL" id="KAG9486891.1"/>
    </source>
</evidence>
<gene>
    <name evidence="1" type="ORF">GDO78_006987</name>
</gene>
<sequence length="80" mass="9321">MGCINWCKTGSTSSHSPIPVKCNWREKNFVKAINIKKEKYTIKTCLAMCYIYFYKICSKMNTAVVWTCPIMHERYIVVCA</sequence>
<keyword evidence="2" id="KW-1185">Reference proteome</keyword>
<organism evidence="1 2">
    <name type="scientific">Eleutherodactylus coqui</name>
    <name type="common">Puerto Rican coqui</name>
    <dbReference type="NCBI Taxonomy" id="57060"/>
    <lineage>
        <taxon>Eukaryota</taxon>
        <taxon>Metazoa</taxon>
        <taxon>Chordata</taxon>
        <taxon>Craniata</taxon>
        <taxon>Vertebrata</taxon>
        <taxon>Euteleostomi</taxon>
        <taxon>Amphibia</taxon>
        <taxon>Batrachia</taxon>
        <taxon>Anura</taxon>
        <taxon>Neobatrachia</taxon>
        <taxon>Hyloidea</taxon>
        <taxon>Eleutherodactylidae</taxon>
        <taxon>Eleutherodactylinae</taxon>
        <taxon>Eleutherodactylus</taxon>
        <taxon>Eleutherodactylus</taxon>
    </lineage>
</organism>